<dbReference type="OrthoDB" id="5074825at2"/>
<dbReference type="RefSeq" id="WP_092555043.1">
    <property type="nucleotide sequence ID" value="NZ_FNPZ01000003.1"/>
</dbReference>
<evidence type="ECO:0008006" key="3">
    <source>
        <dbReference type="Google" id="ProtNLM"/>
    </source>
</evidence>
<organism evidence="1 2">
    <name type="scientific">Herbiconiux ginsengi</name>
    <dbReference type="NCBI Taxonomy" id="381665"/>
    <lineage>
        <taxon>Bacteria</taxon>
        <taxon>Bacillati</taxon>
        <taxon>Actinomycetota</taxon>
        <taxon>Actinomycetes</taxon>
        <taxon>Micrococcales</taxon>
        <taxon>Microbacteriaceae</taxon>
        <taxon>Herbiconiux</taxon>
    </lineage>
</organism>
<protein>
    <recommendedName>
        <fullName evidence="3">Multiubiquitin</fullName>
    </recommendedName>
</protein>
<keyword evidence="2" id="KW-1185">Reference proteome</keyword>
<reference evidence="1 2" key="1">
    <citation type="submission" date="2016-10" db="EMBL/GenBank/DDBJ databases">
        <authorList>
            <person name="de Groot N.N."/>
        </authorList>
    </citation>
    <scope>NUCLEOTIDE SEQUENCE [LARGE SCALE GENOMIC DNA]</scope>
    <source>
        <strain evidence="1 2">CGMCC 4.3491</strain>
    </source>
</reference>
<dbReference type="Proteomes" id="UP000198891">
    <property type="component" value="Unassembled WGS sequence"/>
</dbReference>
<accession>A0A1H3RN58</accession>
<dbReference type="STRING" id="381665.SAMN05216554_2913"/>
<dbReference type="AlphaFoldDB" id="A0A1H3RN58"/>
<dbReference type="EMBL" id="FNPZ01000003">
    <property type="protein sequence ID" value="SDZ26678.1"/>
    <property type="molecule type" value="Genomic_DNA"/>
</dbReference>
<sequence>MAEANVNDHSQGGGAKRPKIQITIDGAAFTTRDDDQEAASLLRLAGRDPKLYNLARLVPGGEPTVIKDGKVIDLADGDAFVSVRERMPLTFTIDGVSYTTRDDDQESASLLRLAGLDPAEYDLARIVAGKDPKVFKDEKVLDLHEGDIFISVKQNSPVA</sequence>
<name>A0A1H3RN58_9MICO</name>
<evidence type="ECO:0000313" key="1">
    <source>
        <dbReference type="EMBL" id="SDZ26678.1"/>
    </source>
</evidence>
<proteinExistence type="predicted"/>
<gene>
    <name evidence="1" type="ORF">SAMN05216554_2913</name>
</gene>
<evidence type="ECO:0000313" key="2">
    <source>
        <dbReference type="Proteomes" id="UP000198891"/>
    </source>
</evidence>